<keyword evidence="2" id="KW-1185">Reference proteome</keyword>
<proteinExistence type="predicted"/>
<dbReference type="PROSITE" id="PS51257">
    <property type="entry name" value="PROKAR_LIPOPROTEIN"/>
    <property type="match status" value="1"/>
</dbReference>
<accession>A0A1Y6BVS2</accession>
<evidence type="ECO:0000313" key="2">
    <source>
        <dbReference type="Proteomes" id="UP000192907"/>
    </source>
</evidence>
<dbReference type="RefSeq" id="WP_132318259.1">
    <property type="nucleotide sequence ID" value="NZ_FWZT01000007.1"/>
</dbReference>
<protein>
    <submittedName>
        <fullName evidence="1">Uncharacterized protein</fullName>
    </submittedName>
</protein>
<organism evidence="1 2">
    <name type="scientific">Pseudobacteriovorax antillogorgiicola</name>
    <dbReference type="NCBI Taxonomy" id="1513793"/>
    <lineage>
        <taxon>Bacteria</taxon>
        <taxon>Pseudomonadati</taxon>
        <taxon>Bdellovibrionota</taxon>
        <taxon>Oligoflexia</taxon>
        <taxon>Oligoflexales</taxon>
        <taxon>Pseudobacteriovoracaceae</taxon>
        <taxon>Pseudobacteriovorax</taxon>
    </lineage>
</organism>
<reference evidence="2" key="1">
    <citation type="submission" date="2017-04" db="EMBL/GenBank/DDBJ databases">
        <authorList>
            <person name="Varghese N."/>
            <person name="Submissions S."/>
        </authorList>
    </citation>
    <scope>NUCLEOTIDE SEQUENCE [LARGE SCALE GENOMIC DNA]</scope>
    <source>
        <strain evidence="2">RKEM611</strain>
    </source>
</reference>
<name>A0A1Y6BVS2_9BACT</name>
<dbReference type="EMBL" id="FWZT01000007">
    <property type="protein sequence ID" value="SMF22575.1"/>
    <property type="molecule type" value="Genomic_DNA"/>
</dbReference>
<evidence type="ECO:0000313" key="1">
    <source>
        <dbReference type="EMBL" id="SMF22575.1"/>
    </source>
</evidence>
<sequence length="137" mass="15650">MGFRILRFILPAIFISSCSLTGSESLEDSLFGENSQFDHCFAPKTNKRQKRQVMIVFLIDQMGKAHFMGIRNETMDSPLARCIRVHLNQIDFKKHSKAQIYRTIIAPRSTSPKAIDLGIQTIHPFKVQKAVSRLSTR</sequence>
<dbReference type="STRING" id="1513793.SAMN06296036_107210"/>
<gene>
    <name evidence="1" type="ORF">SAMN06296036_107210</name>
</gene>
<dbReference type="Proteomes" id="UP000192907">
    <property type="component" value="Unassembled WGS sequence"/>
</dbReference>
<dbReference type="AlphaFoldDB" id="A0A1Y6BVS2"/>